<reference evidence="2" key="1">
    <citation type="submission" date="2024-06" db="EMBL/GenBank/DDBJ databases">
        <title>Draft genome sequence of Microbacterium sp. strain A8/3-1, isolated from Oxytropis tragacanthoides Fisch. ex DC. Root nodules in the Altai region of Russia.</title>
        <authorList>
            <person name="Sazanova A."/>
            <person name="Guro P."/>
            <person name="Kuznetsova I."/>
            <person name="Belimov A."/>
            <person name="Safronova V."/>
        </authorList>
    </citation>
    <scope>NUCLEOTIDE SEQUENCE</scope>
    <source>
        <strain evidence="2">A8/3-1</strain>
    </source>
</reference>
<accession>A0AAU7VY80</accession>
<feature type="compositionally biased region" description="Basic residues" evidence="1">
    <location>
        <begin position="8"/>
        <end position="19"/>
    </location>
</feature>
<name>A0AAU7VY80_9MICO</name>
<protein>
    <recommendedName>
        <fullName evidence="3">Peptidase M23</fullName>
    </recommendedName>
</protein>
<evidence type="ECO:0008006" key="3">
    <source>
        <dbReference type="Google" id="ProtNLM"/>
    </source>
</evidence>
<feature type="compositionally biased region" description="Low complexity" evidence="1">
    <location>
        <begin position="20"/>
        <end position="36"/>
    </location>
</feature>
<sequence length="247" mass="26954">MSRGRANPQRKARPRKPSKSRATAARSAARGTTRKGTANRRKPGARRQALLRLRRRRMLRRILISAGAVAAGVALLVLIPLGLARDPAAICIDDPRTFPEAGIEGWSGEQLENAATIVRTASALGFGRDGQILGVMTAMGESSLENIDYGDWETRGFTNPDGTPTSSIGLFQQQEWWGSVEARMDPATAATMFFERLGRLPDWQQLPPSHAIHRVQVNTDRDYYARFQEDAAAIVDALSGTCTADPA</sequence>
<feature type="region of interest" description="Disordered" evidence="1">
    <location>
        <begin position="1"/>
        <end position="47"/>
    </location>
</feature>
<gene>
    <name evidence="2" type="ORF">ABS642_20140</name>
</gene>
<proteinExistence type="predicted"/>
<dbReference type="AlphaFoldDB" id="A0AAU7VY80"/>
<dbReference type="EMBL" id="CP158357">
    <property type="protein sequence ID" value="XBX78196.1"/>
    <property type="molecule type" value="Genomic_DNA"/>
</dbReference>
<organism evidence="2">
    <name type="scientific">Microbacterium sp. A8/3-1</name>
    <dbReference type="NCBI Taxonomy" id="3160749"/>
    <lineage>
        <taxon>Bacteria</taxon>
        <taxon>Bacillati</taxon>
        <taxon>Actinomycetota</taxon>
        <taxon>Actinomycetes</taxon>
        <taxon>Micrococcales</taxon>
        <taxon>Microbacteriaceae</taxon>
        <taxon>Microbacterium</taxon>
    </lineage>
</organism>
<evidence type="ECO:0000256" key="1">
    <source>
        <dbReference type="SAM" id="MobiDB-lite"/>
    </source>
</evidence>
<evidence type="ECO:0000313" key="2">
    <source>
        <dbReference type="EMBL" id="XBX78196.1"/>
    </source>
</evidence>
<dbReference type="RefSeq" id="WP_350351512.1">
    <property type="nucleotide sequence ID" value="NZ_CP158357.1"/>
</dbReference>